<evidence type="ECO:0000259" key="1">
    <source>
        <dbReference type="Pfam" id="PF13471"/>
    </source>
</evidence>
<dbReference type="InterPro" id="IPR032708">
    <property type="entry name" value="McjB_C"/>
</dbReference>
<dbReference type="EMBL" id="QKUF01000036">
    <property type="protein sequence ID" value="PZW21123.1"/>
    <property type="molecule type" value="Genomic_DNA"/>
</dbReference>
<dbReference type="NCBIfam" id="NF033537">
    <property type="entry name" value="lasso_biosyn_B2"/>
    <property type="match status" value="1"/>
</dbReference>
<evidence type="ECO:0000313" key="2">
    <source>
        <dbReference type="EMBL" id="PZW21123.1"/>
    </source>
</evidence>
<feature type="domain" description="Microcin J25-processing protein McjB C-terminal" evidence="1">
    <location>
        <begin position="210"/>
        <end position="276"/>
    </location>
</feature>
<dbReference type="AlphaFoldDB" id="A0A326TXJ4"/>
<gene>
    <name evidence="2" type="ORF">EI42_05659</name>
</gene>
<accession>A0A326TXJ4</accession>
<reference evidence="2 3" key="1">
    <citation type="submission" date="2018-06" db="EMBL/GenBank/DDBJ databases">
        <title>Genomic Encyclopedia of Archaeal and Bacterial Type Strains, Phase II (KMG-II): from individual species to whole genera.</title>
        <authorList>
            <person name="Goeker M."/>
        </authorList>
    </citation>
    <scope>NUCLEOTIDE SEQUENCE [LARGE SCALE GENOMIC DNA]</scope>
    <source>
        <strain evidence="2 3">ATCC BAA-1881</strain>
    </source>
</reference>
<comment type="caution">
    <text evidence="2">The sequence shown here is derived from an EMBL/GenBank/DDBJ whole genome shotgun (WGS) entry which is preliminary data.</text>
</comment>
<dbReference type="OrthoDB" id="4216346at2"/>
<keyword evidence="3" id="KW-1185">Reference proteome</keyword>
<dbReference type="InterPro" id="IPR053521">
    <property type="entry name" value="McjB-like"/>
</dbReference>
<sequence>MGQIHLTPGTTFDITDGSIVFLSEQSGYYYTLDQCQTCLFLALLLTDTLEQAAQAAKEDIDADETTIITTCEALCSQLESYGLIQRGETPVIVDKECRVDQNHTALFSSYRPAVSQPLWYQQSIPWEFFQTGSTSLSPLPSISWHSRLSALFQAASLLILFRRTQRMQWLPLIKQRLNELAIPNRTLSLEPENWQRLGRRELLWSQFLTRIFFPRGKCVPCSLGLCAYLLALGLPAQLVIGRAQFDSSDIFHAWVEIADRVINDDDVIRLGYTVLWRVPESFTQSQSLSQKKIRM</sequence>
<dbReference type="Pfam" id="PF13471">
    <property type="entry name" value="Transglut_core3"/>
    <property type="match status" value="1"/>
</dbReference>
<evidence type="ECO:0000313" key="3">
    <source>
        <dbReference type="Proteomes" id="UP000248806"/>
    </source>
</evidence>
<dbReference type="Proteomes" id="UP000248806">
    <property type="component" value="Unassembled WGS sequence"/>
</dbReference>
<name>A0A326TXJ4_THEHA</name>
<dbReference type="RefSeq" id="WP_111325896.1">
    <property type="nucleotide sequence ID" value="NZ_BIFX01000002.1"/>
</dbReference>
<organism evidence="2 3">
    <name type="scientific">Thermosporothrix hazakensis</name>
    <dbReference type="NCBI Taxonomy" id="644383"/>
    <lineage>
        <taxon>Bacteria</taxon>
        <taxon>Bacillati</taxon>
        <taxon>Chloroflexota</taxon>
        <taxon>Ktedonobacteria</taxon>
        <taxon>Ktedonobacterales</taxon>
        <taxon>Thermosporotrichaceae</taxon>
        <taxon>Thermosporothrix</taxon>
    </lineage>
</organism>
<protein>
    <submittedName>
        <fullName evidence="2">Transglutaminase superfamily protein</fullName>
    </submittedName>
</protein>
<proteinExistence type="predicted"/>